<keyword evidence="5" id="KW-0175">Coiled coil</keyword>
<evidence type="ECO:0000256" key="6">
    <source>
        <dbReference type="SAM" id="MobiDB-lite"/>
    </source>
</evidence>
<feature type="compositionally biased region" description="Acidic residues" evidence="6">
    <location>
        <begin position="176"/>
        <end position="189"/>
    </location>
</feature>
<dbReference type="PANTHER" id="PTHR30603">
    <property type="entry name" value="RNA POLYMERASE SIGMA FACTOR RPO"/>
    <property type="match status" value="1"/>
</dbReference>
<feature type="compositionally biased region" description="Basic and acidic residues" evidence="6">
    <location>
        <begin position="13"/>
        <end position="22"/>
    </location>
</feature>
<dbReference type="EMBL" id="CP139965">
    <property type="protein sequence ID" value="WQD77212.1"/>
    <property type="molecule type" value="Genomic_DNA"/>
</dbReference>
<dbReference type="InterPro" id="IPR007630">
    <property type="entry name" value="RNA_pol_sigma70_r4"/>
</dbReference>
<evidence type="ECO:0000313" key="9">
    <source>
        <dbReference type="Proteomes" id="UP001325479"/>
    </source>
</evidence>
<evidence type="ECO:0000259" key="7">
    <source>
        <dbReference type="PROSITE" id="PS00715"/>
    </source>
</evidence>
<dbReference type="InterPro" id="IPR036388">
    <property type="entry name" value="WH-like_DNA-bd_sf"/>
</dbReference>
<dbReference type="Gene3D" id="1.10.220.120">
    <property type="entry name" value="Sigma-70 factor, region 1.1"/>
    <property type="match status" value="1"/>
</dbReference>
<evidence type="ECO:0000256" key="3">
    <source>
        <dbReference type="ARBA" id="ARBA00023125"/>
    </source>
</evidence>
<dbReference type="RefSeq" id="WP_114814736.1">
    <property type="nucleotide sequence ID" value="NZ_CP139965.1"/>
</dbReference>
<keyword evidence="1" id="KW-0805">Transcription regulation</keyword>
<accession>A0ABZ0WIM4</accession>
<feature type="coiled-coil region" evidence="5">
    <location>
        <begin position="283"/>
        <end position="310"/>
    </location>
</feature>
<dbReference type="InterPro" id="IPR013325">
    <property type="entry name" value="RNA_pol_sigma_r2"/>
</dbReference>
<dbReference type="Pfam" id="PF04539">
    <property type="entry name" value="Sigma70_r3"/>
    <property type="match status" value="1"/>
</dbReference>
<dbReference type="SUPFAM" id="SSF88946">
    <property type="entry name" value="Sigma2 domain of RNA polymerase sigma factors"/>
    <property type="match status" value="1"/>
</dbReference>
<name>A0ABZ0WIM4_9BURK</name>
<feature type="compositionally biased region" description="Basic and acidic residues" evidence="6">
    <location>
        <begin position="199"/>
        <end position="208"/>
    </location>
</feature>
<keyword evidence="4" id="KW-0804">Transcription</keyword>
<evidence type="ECO:0000256" key="2">
    <source>
        <dbReference type="ARBA" id="ARBA00023082"/>
    </source>
</evidence>
<dbReference type="NCBIfam" id="TIGR02937">
    <property type="entry name" value="sigma70-ECF"/>
    <property type="match status" value="1"/>
</dbReference>
<dbReference type="PROSITE" id="PS00715">
    <property type="entry name" value="SIGMA70_1"/>
    <property type="match status" value="1"/>
</dbReference>
<dbReference type="Gene3D" id="1.10.601.10">
    <property type="entry name" value="RNA Polymerase Primary Sigma Factor"/>
    <property type="match status" value="2"/>
</dbReference>
<evidence type="ECO:0000256" key="4">
    <source>
        <dbReference type="ARBA" id="ARBA00023163"/>
    </source>
</evidence>
<keyword evidence="9" id="KW-1185">Reference proteome</keyword>
<dbReference type="Pfam" id="PF03979">
    <property type="entry name" value="Sigma70_r1_1"/>
    <property type="match status" value="1"/>
</dbReference>
<proteinExistence type="predicted"/>
<dbReference type="InterPro" id="IPR007624">
    <property type="entry name" value="RNA_pol_sigma70_r3"/>
</dbReference>
<gene>
    <name evidence="8" type="ORF">U0042_24620</name>
</gene>
<evidence type="ECO:0000256" key="5">
    <source>
        <dbReference type="SAM" id="Coils"/>
    </source>
</evidence>
<keyword evidence="3" id="KW-0238">DNA-binding</keyword>
<dbReference type="InterPro" id="IPR007127">
    <property type="entry name" value="RNA_pol_sigma_70_r1_1"/>
</dbReference>
<dbReference type="InterPro" id="IPR007627">
    <property type="entry name" value="RNA_pol_sigma70_r2"/>
</dbReference>
<keyword evidence="2" id="KW-0731">Sigma factor</keyword>
<reference evidence="8 9" key="1">
    <citation type="submission" date="2023-12" db="EMBL/GenBank/DDBJ databases">
        <title>Genome sequencing and assembly of bacterial species from a model synthetic community.</title>
        <authorList>
            <person name="Hogle S.L."/>
        </authorList>
    </citation>
    <scope>NUCLEOTIDE SEQUENCE [LARGE SCALE GENOMIC DNA]</scope>
    <source>
        <strain evidence="8 9">HAMBI 2494</strain>
    </source>
</reference>
<feature type="region of interest" description="Disordered" evidence="6">
    <location>
        <begin position="173"/>
        <end position="208"/>
    </location>
</feature>
<dbReference type="InterPro" id="IPR042189">
    <property type="entry name" value="RNA_pol_sigma_70_r1_1_sf"/>
</dbReference>
<sequence>MTTADRVQGTNRNADRSSDRTNEYGESVARLLALAATQGYLIDADIVDEFPDERTSPEALDAVRTVLQQTGIAVLEERPDGTFPGNETTPAVDREVLEEASDLIEDAARGASASTDPLALYARRMHAVPLLTRDEEVTLAREIEAARRDVLWALAGCPQTAAVLLANVNRPAGDAADNDETDSEADADSEAPIRKARAAHADAEHAEQTKHALAALRRALRSSGPGSRAHGNARTRIVDMALVGGWSPRAVESASAALRALQAHAGDAAIDRDAAEAVPAKLVATLAHELAEAQRRQRDATRRMLEANLRLVLSIAKKYASRGLEIADLVQEGNLGLMRAIDKFEYQRGFKFSTYATWWIRQAVSRAVADRARTIRLPVHVSDQLGRVRRVGEQIRQRTGRHAALDQLAAESGLSEERLKTLLALPGEPASLDALLPDGETELVDIVADTSAATPFASLVDERMRACVASLLQSMKPSEADVLRRRFGIGGGAPDTYDTIAQQAGVSREQVRQIERRALAALRSSAEARGAREFLEADAADA</sequence>
<dbReference type="Gene3D" id="1.10.10.10">
    <property type="entry name" value="Winged helix-like DNA-binding domain superfamily/Winged helix DNA-binding domain"/>
    <property type="match status" value="2"/>
</dbReference>
<evidence type="ECO:0000313" key="8">
    <source>
        <dbReference type="EMBL" id="WQD77212.1"/>
    </source>
</evidence>
<dbReference type="SUPFAM" id="SSF88659">
    <property type="entry name" value="Sigma3 and sigma4 domains of RNA polymerase sigma factors"/>
    <property type="match status" value="2"/>
</dbReference>
<dbReference type="Pfam" id="PF00140">
    <property type="entry name" value="Sigma70_r1_2"/>
    <property type="match status" value="1"/>
</dbReference>
<protein>
    <submittedName>
        <fullName evidence="8">Sigma-70 family RNA polymerase sigma factor</fullName>
    </submittedName>
</protein>
<dbReference type="Pfam" id="PF04545">
    <property type="entry name" value="Sigma70_r4"/>
    <property type="match status" value="1"/>
</dbReference>
<feature type="region of interest" description="Disordered" evidence="6">
    <location>
        <begin position="1"/>
        <end position="22"/>
    </location>
</feature>
<dbReference type="PRINTS" id="PR00046">
    <property type="entry name" value="SIGMA70FCT"/>
</dbReference>
<dbReference type="InterPro" id="IPR050239">
    <property type="entry name" value="Sigma-70_RNA_pol_init_factors"/>
</dbReference>
<dbReference type="InterPro" id="IPR009042">
    <property type="entry name" value="RNA_pol_sigma70_r1_2"/>
</dbReference>
<dbReference type="InterPro" id="IPR000943">
    <property type="entry name" value="RNA_pol_sigma70"/>
</dbReference>
<feature type="compositionally biased region" description="Polar residues" evidence="6">
    <location>
        <begin position="1"/>
        <end position="12"/>
    </location>
</feature>
<dbReference type="InterPro" id="IPR014284">
    <property type="entry name" value="RNA_pol_sigma-70_dom"/>
</dbReference>
<dbReference type="InterPro" id="IPR013324">
    <property type="entry name" value="RNA_pol_sigma_r3/r4-like"/>
</dbReference>
<dbReference type="Proteomes" id="UP001325479">
    <property type="component" value="Chromosome"/>
</dbReference>
<dbReference type="CDD" id="cd06171">
    <property type="entry name" value="Sigma70_r4"/>
    <property type="match status" value="1"/>
</dbReference>
<dbReference type="Pfam" id="PF04542">
    <property type="entry name" value="Sigma70_r2"/>
    <property type="match status" value="1"/>
</dbReference>
<organism evidence="8 9">
    <name type="scientific">Paraburkholderia kururiensis</name>
    <dbReference type="NCBI Taxonomy" id="984307"/>
    <lineage>
        <taxon>Bacteria</taxon>
        <taxon>Pseudomonadati</taxon>
        <taxon>Pseudomonadota</taxon>
        <taxon>Betaproteobacteria</taxon>
        <taxon>Burkholderiales</taxon>
        <taxon>Burkholderiaceae</taxon>
        <taxon>Paraburkholderia</taxon>
    </lineage>
</organism>
<feature type="domain" description="RNA polymerase sigma-70" evidence="7">
    <location>
        <begin position="328"/>
        <end position="341"/>
    </location>
</feature>
<evidence type="ECO:0000256" key="1">
    <source>
        <dbReference type="ARBA" id="ARBA00023015"/>
    </source>
</evidence>
<dbReference type="PANTHER" id="PTHR30603:SF47">
    <property type="entry name" value="RNA POLYMERASE SIGMA FACTOR SIGD, CHLOROPLASTIC"/>
    <property type="match status" value="1"/>
</dbReference>